<dbReference type="AlphaFoldDB" id="A0A3E3E2B7"/>
<keyword evidence="8" id="KW-0472">Membrane</keyword>
<gene>
    <name evidence="10" type="ORF">DW687_02995</name>
</gene>
<dbReference type="PANTHER" id="PTHR43553:SF24">
    <property type="entry name" value="ENERGY-COUPLING FACTOR TRANSPORTER ATP-BINDING PROTEIN ECFA1"/>
    <property type="match status" value="1"/>
</dbReference>
<dbReference type="InterPro" id="IPR050095">
    <property type="entry name" value="ECF_ABC_transporter_ATP-bd"/>
</dbReference>
<dbReference type="FunFam" id="3.40.50.300:FF:000224">
    <property type="entry name" value="Energy-coupling factor transporter ATP-binding protein EcfA"/>
    <property type="match status" value="1"/>
</dbReference>
<evidence type="ECO:0000256" key="4">
    <source>
        <dbReference type="ARBA" id="ARBA00022475"/>
    </source>
</evidence>
<keyword evidence="4" id="KW-1003">Cell membrane</keyword>
<evidence type="ECO:0000313" key="10">
    <source>
        <dbReference type="EMBL" id="RGD75309.1"/>
    </source>
</evidence>
<dbReference type="Proteomes" id="UP000261212">
    <property type="component" value="Unassembled WGS sequence"/>
</dbReference>
<comment type="caution">
    <text evidence="10">The sequence shown here is derived from an EMBL/GenBank/DDBJ whole genome shotgun (WGS) entry which is preliminary data.</text>
</comment>
<evidence type="ECO:0000256" key="2">
    <source>
        <dbReference type="ARBA" id="ARBA00005417"/>
    </source>
</evidence>
<dbReference type="EMBL" id="QUSM01000002">
    <property type="protein sequence ID" value="RGD75309.1"/>
    <property type="molecule type" value="Genomic_DNA"/>
</dbReference>
<dbReference type="InterPro" id="IPR003439">
    <property type="entry name" value="ABC_transporter-like_ATP-bd"/>
</dbReference>
<evidence type="ECO:0000256" key="8">
    <source>
        <dbReference type="ARBA" id="ARBA00023136"/>
    </source>
</evidence>
<evidence type="ECO:0000256" key="5">
    <source>
        <dbReference type="ARBA" id="ARBA00022741"/>
    </source>
</evidence>
<dbReference type="GO" id="GO:0016887">
    <property type="term" value="F:ATP hydrolysis activity"/>
    <property type="evidence" value="ECO:0007669"/>
    <property type="project" value="InterPro"/>
</dbReference>
<organism evidence="10 11">
    <name type="scientific">Anaerofustis stercorihominis</name>
    <dbReference type="NCBI Taxonomy" id="214853"/>
    <lineage>
        <taxon>Bacteria</taxon>
        <taxon>Bacillati</taxon>
        <taxon>Bacillota</taxon>
        <taxon>Clostridia</taxon>
        <taxon>Eubacteriales</taxon>
        <taxon>Eubacteriaceae</taxon>
        <taxon>Anaerofustis</taxon>
    </lineage>
</organism>
<dbReference type="PANTHER" id="PTHR43553">
    <property type="entry name" value="HEAVY METAL TRANSPORTER"/>
    <property type="match status" value="1"/>
</dbReference>
<dbReference type="GO" id="GO:0005524">
    <property type="term" value="F:ATP binding"/>
    <property type="evidence" value="ECO:0007669"/>
    <property type="project" value="UniProtKB-KW"/>
</dbReference>
<dbReference type="PROSITE" id="PS50893">
    <property type="entry name" value="ABC_TRANSPORTER_2"/>
    <property type="match status" value="1"/>
</dbReference>
<dbReference type="Gene3D" id="3.40.50.300">
    <property type="entry name" value="P-loop containing nucleotide triphosphate hydrolases"/>
    <property type="match status" value="1"/>
</dbReference>
<evidence type="ECO:0000313" key="11">
    <source>
        <dbReference type="Proteomes" id="UP000261212"/>
    </source>
</evidence>
<dbReference type="RefSeq" id="WP_117531515.1">
    <property type="nucleotide sequence ID" value="NZ_CP176644.1"/>
</dbReference>
<dbReference type="InterPro" id="IPR027417">
    <property type="entry name" value="P-loop_NTPase"/>
</dbReference>
<keyword evidence="6 10" id="KW-0067">ATP-binding</keyword>
<evidence type="ECO:0000256" key="3">
    <source>
        <dbReference type="ARBA" id="ARBA00022448"/>
    </source>
</evidence>
<dbReference type="InterPro" id="IPR003593">
    <property type="entry name" value="AAA+_ATPase"/>
</dbReference>
<evidence type="ECO:0000259" key="9">
    <source>
        <dbReference type="PROSITE" id="PS50893"/>
    </source>
</evidence>
<dbReference type="SUPFAM" id="SSF52540">
    <property type="entry name" value="P-loop containing nucleoside triphosphate hydrolases"/>
    <property type="match status" value="1"/>
</dbReference>
<dbReference type="Pfam" id="PF00005">
    <property type="entry name" value="ABC_tran"/>
    <property type="match status" value="1"/>
</dbReference>
<dbReference type="GO" id="GO:0043190">
    <property type="term" value="C:ATP-binding cassette (ABC) transporter complex"/>
    <property type="evidence" value="ECO:0007669"/>
    <property type="project" value="TreeGrafter"/>
</dbReference>
<reference evidence="10 11" key="1">
    <citation type="submission" date="2018-08" db="EMBL/GenBank/DDBJ databases">
        <title>A genome reference for cultivated species of the human gut microbiota.</title>
        <authorList>
            <person name="Zou Y."/>
            <person name="Xue W."/>
            <person name="Luo G."/>
        </authorList>
    </citation>
    <scope>NUCLEOTIDE SEQUENCE [LARGE SCALE GENOMIC DNA]</scope>
    <source>
        <strain evidence="10 11">AM25-6</strain>
    </source>
</reference>
<evidence type="ECO:0000256" key="1">
    <source>
        <dbReference type="ARBA" id="ARBA00004202"/>
    </source>
</evidence>
<evidence type="ECO:0000256" key="7">
    <source>
        <dbReference type="ARBA" id="ARBA00022967"/>
    </source>
</evidence>
<feature type="domain" description="ABC transporter" evidence="9">
    <location>
        <begin position="2"/>
        <end position="228"/>
    </location>
</feature>
<sequence length="230" mass="25612">MINIKDLNIKYPDGTKALNNLNLDINDNENIGLLGANGAGKSTLFLSMLGVVPIDEGIITVNGIKVNKNNIDKIRMDVGLIFQNPDDQLFSSTVYEDVAFALNNLNMNKEEVENIVYDILNKLGIYHLKDKAVYKLSGGEKRSACIASILVQNPKIILFDEPTSYLDRKSKRKLIEIINSIDSTKLIASHDFDLIKETCTKVVILKNGSIYYNGNMDVLNNEEFLVEAGL</sequence>
<keyword evidence="3" id="KW-0813">Transport</keyword>
<dbReference type="GO" id="GO:0042626">
    <property type="term" value="F:ATPase-coupled transmembrane transporter activity"/>
    <property type="evidence" value="ECO:0007669"/>
    <property type="project" value="TreeGrafter"/>
</dbReference>
<proteinExistence type="inferred from homology"/>
<dbReference type="SMART" id="SM00382">
    <property type="entry name" value="AAA"/>
    <property type="match status" value="1"/>
</dbReference>
<dbReference type="InterPro" id="IPR015856">
    <property type="entry name" value="ABC_transpr_CbiO/EcfA_su"/>
</dbReference>
<comment type="similarity">
    <text evidence="2">Belongs to the ABC transporter superfamily.</text>
</comment>
<name>A0A3E3E2B7_9FIRM</name>
<keyword evidence="7" id="KW-1278">Translocase</keyword>
<keyword evidence="5" id="KW-0547">Nucleotide-binding</keyword>
<protein>
    <submittedName>
        <fullName evidence="10">ABC transporter ATP-binding protein</fullName>
    </submittedName>
</protein>
<comment type="subcellular location">
    <subcellularLocation>
        <location evidence="1">Cell membrane</location>
        <topology evidence="1">Peripheral membrane protein</topology>
    </subcellularLocation>
</comment>
<evidence type="ECO:0000256" key="6">
    <source>
        <dbReference type="ARBA" id="ARBA00022840"/>
    </source>
</evidence>
<dbReference type="CDD" id="cd03225">
    <property type="entry name" value="ABC_cobalt_CbiO_domain1"/>
    <property type="match status" value="1"/>
</dbReference>
<accession>A0A3E3E2B7</accession>